<dbReference type="GO" id="GO:0004467">
    <property type="term" value="F:long-chain fatty acid-CoA ligase activity"/>
    <property type="evidence" value="ECO:0007669"/>
    <property type="project" value="TreeGrafter"/>
</dbReference>
<dbReference type="PANTHER" id="PTHR43272:SF33">
    <property type="entry name" value="AMP-BINDING DOMAIN-CONTAINING PROTEIN-RELATED"/>
    <property type="match status" value="1"/>
</dbReference>
<name>A0A3N7JU62_9BURK</name>
<sequence length="570" mass="62456">MSQEKLITCVDALIAQAGKRPNTVYMHQPTDRQWRTWTWAQTLDEVRRMAGALAARGYPPGSRIAIISKNCAHWVMADMAILMAGHVSVPMYQNQSAEVTRYVLEHSNAVLVFTGKLDEPERVDEALPAGLPRISFPYPKRLGGDDWDAVVKASEPLPLTKLPALDDTASIMYTSGTTGNPKGVVNRFRHIAAAISTGMKLFEFSDRDRYLSYLPMSHVAERALVEMGSIYTGMTLYFVESLDTFAQDLQVAQPTGFFAVPRLWTRFQMGVLGKMPQEKLDRLLSIPIVSGLVKKKIRKALGLAKARMVASGAAPISPTLLDWYARLGINIWEVYGMTETFGQGTTTAMGGARAGSVGKPYEGVEIKLGDGALNGGAAGEVLVRTPALMDGYYREPEKTREVITADGFYRSGDLGEIAPDGALRIVGRVREQFKTGKGKFVSPAPIESLLMENNLLEQVCVMGSGLPQPVAVAVLSDIGKAQPREAVEMAMVQLVKTVNARLDSHEKLAKLVLTTDPWTIENGMLTPTLKLKRQPMEDRYAALAEKWVEEPTLVLWQGESASQAVPRMAA</sequence>
<dbReference type="Pfam" id="PF23562">
    <property type="entry name" value="AMP-binding_C_3"/>
    <property type="match status" value="1"/>
</dbReference>
<comment type="caution">
    <text evidence="4">The sequence shown here is derived from an EMBL/GenBank/DDBJ whole genome shotgun (WGS) entry which is preliminary data.</text>
</comment>
<keyword evidence="1" id="KW-0547">Nucleotide-binding</keyword>
<organism evidence="4 5">
    <name type="scientific">Piscinibacter terrae</name>
    <dbReference type="NCBI Taxonomy" id="2496871"/>
    <lineage>
        <taxon>Bacteria</taxon>
        <taxon>Pseudomonadati</taxon>
        <taxon>Pseudomonadota</taxon>
        <taxon>Betaproteobacteria</taxon>
        <taxon>Burkholderiales</taxon>
        <taxon>Sphaerotilaceae</taxon>
        <taxon>Piscinibacter</taxon>
    </lineage>
</organism>
<dbReference type="SUPFAM" id="SSF56801">
    <property type="entry name" value="Acetyl-CoA synthetase-like"/>
    <property type="match status" value="1"/>
</dbReference>
<dbReference type="InterPro" id="IPR020845">
    <property type="entry name" value="AMP-binding_CS"/>
</dbReference>
<gene>
    <name evidence="4" type="ORF">DZC73_14380</name>
</gene>
<dbReference type="PROSITE" id="PS00455">
    <property type="entry name" value="AMP_BINDING"/>
    <property type="match status" value="1"/>
</dbReference>
<reference evidence="4 5" key="2">
    <citation type="submission" date="2018-12" db="EMBL/GenBank/DDBJ databases">
        <title>Rhizobacter gummiphilus sp. nov., a rubber-degrading bacterium isolated from the soil of a botanical garden in Japan.</title>
        <authorList>
            <person name="Shunsuke S.S."/>
        </authorList>
    </citation>
    <scope>NUCLEOTIDE SEQUENCE [LARGE SCALE GENOMIC DNA]</scope>
    <source>
        <strain evidence="4 5">S-16</strain>
    </source>
</reference>
<protein>
    <recommendedName>
        <fullName evidence="3">AMP-dependent synthetase/ligase domain-containing protein</fullName>
    </recommendedName>
</protein>
<dbReference type="Pfam" id="PF00501">
    <property type="entry name" value="AMP-binding"/>
    <property type="match status" value="1"/>
</dbReference>
<dbReference type="Proteomes" id="UP000267464">
    <property type="component" value="Unassembled WGS sequence"/>
</dbReference>
<dbReference type="OrthoDB" id="9766486at2"/>
<proteinExistence type="predicted"/>
<evidence type="ECO:0000313" key="5">
    <source>
        <dbReference type="Proteomes" id="UP000267464"/>
    </source>
</evidence>
<evidence type="ECO:0000256" key="2">
    <source>
        <dbReference type="ARBA" id="ARBA00022840"/>
    </source>
</evidence>
<accession>A0A3N7JU62</accession>
<dbReference type="AlphaFoldDB" id="A0A3N7JU62"/>
<dbReference type="Gene3D" id="3.40.50.12780">
    <property type="entry name" value="N-terminal domain of ligase-like"/>
    <property type="match status" value="1"/>
</dbReference>
<dbReference type="EMBL" id="QUSW01000003">
    <property type="protein sequence ID" value="RQP24469.1"/>
    <property type="molecule type" value="Genomic_DNA"/>
</dbReference>
<dbReference type="GO" id="GO:0016020">
    <property type="term" value="C:membrane"/>
    <property type="evidence" value="ECO:0007669"/>
    <property type="project" value="TreeGrafter"/>
</dbReference>
<dbReference type="PANTHER" id="PTHR43272">
    <property type="entry name" value="LONG-CHAIN-FATTY-ACID--COA LIGASE"/>
    <property type="match status" value="1"/>
</dbReference>
<dbReference type="RefSeq" id="WP_124541003.1">
    <property type="nucleotide sequence ID" value="NZ_QUSW01000003.1"/>
</dbReference>
<keyword evidence="5" id="KW-1185">Reference proteome</keyword>
<dbReference type="GO" id="GO:0005524">
    <property type="term" value="F:ATP binding"/>
    <property type="evidence" value="ECO:0007669"/>
    <property type="project" value="UniProtKB-KW"/>
</dbReference>
<keyword evidence="2" id="KW-0067">ATP-binding</keyword>
<dbReference type="InterPro" id="IPR042099">
    <property type="entry name" value="ANL_N_sf"/>
</dbReference>
<evidence type="ECO:0000259" key="3">
    <source>
        <dbReference type="Pfam" id="PF00501"/>
    </source>
</evidence>
<reference evidence="4 5" key="1">
    <citation type="submission" date="2018-08" db="EMBL/GenBank/DDBJ databases">
        <authorList>
            <person name="Khan S.A."/>
            <person name="Jeon C.O."/>
            <person name="Chun B.H."/>
            <person name="Jeong S.E."/>
        </authorList>
    </citation>
    <scope>NUCLEOTIDE SEQUENCE [LARGE SCALE GENOMIC DNA]</scope>
    <source>
        <strain evidence="4 5">S-16</strain>
    </source>
</reference>
<feature type="domain" description="AMP-dependent synthetase/ligase" evidence="3">
    <location>
        <begin position="15"/>
        <end position="393"/>
    </location>
</feature>
<dbReference type="InterPro" id="IPR000873">
    <property type="entry name" value="AMP-dep_synth/lig_dom"/>
</dbReference>
<evidence type="ECO:0000313" key="4">
    <source>
        <dbReference type="EMBL" id="RQP24469.1"/>
    </source>
</evidence>
<evidence type="ECO:0000256" key="1">
    <source>
        <dbReference type="ARBA" id="ARBA00022741"/>
    </source>
</evidence>